<evidence type="ECO:0000313" key="1">
    <source>
        <dbReference type="EMBL" id="MDF9406890.1"/>
    </source>
</evidence>
<gene>
    <name evidence="1" type="ORF">L7E55_00700</name>
</gene>
<name>A0A9X4GXK7_9FIRM</name>
<dbReference type="Pfam" id="PF05762">
    <property type="entry name" value="VWA_CoxE"/>
    <property type="match status" value="1"/>
</dbReference>
<proteinExistence type="predicted"/>
<dbReference type="PANTHER" id="PTHR39338:SF7">
    <property type="entry name" value="BLL6692 PROTEIN"/>
    <property type="match status" value="1"/>
</dbReference>
<reference evidence="1" key="1">
    <citation type="submission" date="2022-02" db="EMBL/GenBank/DDBJ databases">
        <authorList>
            <person name="Leng L."/>
        </authorList>
    </citation>
    <scope>NUCLEOTIDE SEQUENCE</scope>
    <source>
        <strain evidence="1">JI</strain>
    </source>
</reference>
<protein>
    <submittedName>
        <fullName evidence="1">VWA domain-containing protein</fullName>
    </submittedName>
</protein>
<dbReference type="AlphaFoldDB" id="A0A9X4GXK7"/>
<keyword evidence="2" id="KW-1185">Reference proteome</keyword>
<dbReference type="InterPro" id="IPR008912">
    <property type="entry name" value="Uncharacterised_CoxE"/>
</dbReference>
<comment type="caution">
    <text evidence="1">The sequence shown here is derived from an EMBL/GenBank/DDBJ whole genome shotgun (WGS) entry which is preliminary data.</text>
</comment>
<accession>A0A9X4GXK7</accession>
<evidence type="ECO:0000313" key="2">
    <source>
        <dbReference type="Proteomes" id="UP001154312"/>
    </source>
</evidence>
<dbReference type="Proteomes" id="UP001154312">
    <property type="component" value="Unassembled WGS sequence"/>
</dbReference>
<organism evidence="1 2">
    <name type="scientific">Pelotomaculum isophthalicicum JI</name>
    <dbReference type="NCBI Taxonomy" id="947010"/>
    <lineage>
        <taxon>Bacteria</taxon>
        <taxon>Bacillati</taxon>
        <taxon>Bacillota</taxon>
        <taxon>Clostridia</taxon>
        <taxon>Eubacteriales</taxon>
        <taxon>Desulfotomaculaceae</taxon>
        <taxon>Pelotomaculum</taxon>
    </lineage>
</organism>
<sequence>MFVNFFYELKRTGVPVSLTEWMTLMEALSKGLAFSSLSGFYYLARAVLVKSEAHFDSYDIAFQNYFKGIETPADVLEQAMEWLKDALPPYLISPEDRKLFQEWDLDKLRRELDERLKTQDGQHHGGSKWIGTGGRSPFGHGGYNPAGVRIGGESTNRSAVKVAAERRYRGYRGDETLGVRQFEVALRKLRQLTSRTDGEKDVLDLDGTIDATCRNAGRLELVWDRSRKNTMKVVVVMDSGGSMDEYIDLCSQLFSAVNRSTHFKDLKFYYFHNCIYENIYVNPSCVSRYAVKTYDFLRDLDPEYRLIIVGDASMSPSELTMVGGALDWDSMNNEPGLVWLERLIKRFPHAVWLNPVPYQWWDPRLNYGAHSIVLIRKLFPMFELTLDGLEQAIKSLKVKF</sequence>
<dbReference type="EMBL" id="JAKOAV010000001">
    <property type="protein sequence ID" value="MDF9406890.1"/>
    <property type="molecule type" value="Genomic_DNA"/>
</dbReference>
<dbReference type="PANTHER" id="PTHR39338">
    <property type="entry name" value="BLL5662 PROTEIN-RELATED"/>
    <property type="match status" value="1"/>
</dbReference>